<accession>A0A2U3QEA6</accession>
<dbReference type="AlphaFoldDB" id="A0A2U3QEA6"/>
<keyword evidence="2" id="KW-1185">Reference proteome</keyword>
<protein>
    <submittedName>
        <fullName evidence="1">Uncharacterized protein</fullName>
    </submittedName>
</protein>
<organism evidence="1 2">
    <name type="scientific">Candidatus Sulfobium mesophilum</name>
    <dbReference type="NCBI Taxonomy" id="2016548"/>
    <lineage>
        <taxon>Bacteria</taxon>
        <taxon>Pseudomonadati</taxon>
        <taxon>Nitrospirota</taxon>
        <taxon>Nitrospiria</taxon>
        <taxon>Nitrospirales</taxon>
        <taxon>Nitrospiraceae</taxon>
        <taxon>Candidatus Sulfobium</taxon>
    </lineage>
</organism>
<proteinExistence type="predicted"/>
<name>A0A2U3QEA6_9BACT</name>
<reference evidence="2" key="1">
    <citation type="submission" date="2018-03" db="EMBL/GenBank/DDBJ databases">
        <authorList>
            <person name="Zecchin S."/>
        </authorList>
    </citation>
    <scope>NUCLEOTIDE SEQUENCE [LARGE SCALE GENOMIC DNA]</scope>
</reference>
<evidence type="ECO:0000313" key="1">
    <source>
        <dbReference type="EMBL" id="SPP99714.1"/>
    </source>
</evidence>
<gene>
    <name evidence="1" type="ORF">NBG4_110017</name>
</gene>
<sequence length="50" mass="5913">MIRKFEEIVAWRKARELCKCVYTMPKNNISPFVKGTPLSPPLAKWDEWGF</sequence>
<evidence type="ECO:0000313" key="2">
    <source>
        <dbReference type="Proteomes" id="UP000245125"/>
    </source>
</evidence>
<dbReference type="Proteomes" id="UP000245125">
    <property type="component" value="Unassembled WGS sequence"/>
</dbReference>
<dbReference type="EMBL" id="OUUY01000013">
    <property type="protein sequence ID" value="SPP99714.1"/>
    <property type="molecule type" value="Genomic_DNA"/>
</dbReference>